<keyword evidence="9" id="KW-1185">Reference proteome</keyword>
<comment type="similarity">
    <text evidence="2">Belongs to the DRAM/TMEM150 family.</text>
</comment>
<feature type="transmembrane region" description="Helical" evidence="6">
    <location>
        <begin position="6"/>
        <end position="22"/>
    </location>
</feature>
<comment type="subcellular location">
    <subcellularLocation>
        <location evidence="1">Endomembrane system</location>
        <topology evidence="1">Multi-pass membrane protein</topology>
    </subcellularLocation>
</comment>
<name>A0AAV8ZEA8_9CUCU</name>
<evidence type="ECO:0000256" key="4">
    <source>
        <dbReference type="ARBA" id="ARBA00022989"/>
    </source>
</evidence>
<feature type="transmembrane region" description="Helical" evidence="6">
    <location>
        <begin position="151"/>
        <end position="173"/>
    </location>
</feature>
<comment type="caution">
    <text evidence="8">The sequence shown here is derived from an EMBL/GenBank/DDBJ whole genome shotgun (WGS) entry which is preliminary data.</text>
</comment>
<dbReference type="GO" id="GO:0012505">
    <property type="term" value="C:endomembrane system"/>
    <property type="evidence" value="ECO:0007669"/>
    <property type="project" value="UniProtKB-SubCell"/>
</dbReference>
<proteinExistence type="inferred from homology"/>
<feature type="domain" description="CWH43-like N-terminal" evidence="7">
    <location>
        <begin position="8"/>
        <end position="177"/>
    </location>
</feature>
<dbReference type="Proteomes" id="UP001162162">
    <property type="component" value="Unassembled WGS sequence"/>
</dbReference>
<evidence type="ECO:0000259" key="7">
    <source>
        <dbReference type="Pfam" id="PF10277"/>
    </source>
</evidence>
<reference evidence="8" key="1">
    <citation type="journal article" date="2023" name="Insect Mol. Biol.">
        <title>Genome sequencing provides insights into the evolution of gene families encoding plant cell wall-degrading enzymes in longhorned beetles.</title>
        <authorList>
            <person name="Shin N.R."/>
            <person name="Okamura Y."/>
            <person name="Kirsch R."/>
            <person name="Pauchet Y."/>
        </authorList>
    </citation>
    <scope>NUCLEOTIDE SEQUENCE</scope>
    <source>
        <strain evidence="8">AMC_N1</strain>
    </source>
</reference>
<evidence type="ECO:0000256" key="2">
    <source>
        <dbReference type="ARBA" id="ARBA00006565"/>
    </source>
</evidence>
<dbReference type="EMBL" id="JAPWTK010000003">
    <property type="protein sequence ID" value="KAJ8962321.1"/>
    <property type="molecule type" value="Genomic_DNA"/>
</dbReference>
<protein>
    <recommendedName>
        <fullName evidence="7">CWH43-like N-terminal domain-containing protein</fullName>
    </recommendedName>
</protein>
<evidence type="ECO:0000256" key="5">
    <source>
        <dbReference type="ARBA" id="ARBA00023136"/>
    </source>
</evidence>
<evidence type="ECO:0000256" key="1">
    <source>
        <dbReference type="ARBA" id="ARBA00004127"/>
    </source>
</evidence>
<dbReference type="InterPro" id="IPR050911">
    <property type="entry name" value="DRAM/TMEM150_Autophagy_Mod"/>
</dbReference>
<dbReference type="PANTHER" id="PTHR21324:SF2">
    <property type="entry name" value="EG:22E5.9 PROTEIN"/>
    <property type="match status" value="1"/>
</dbReference>
<evidence type="ECO:0000313" key="9">
    <source>
        <dbReference type="Proteomes" id="UP001162162"/>
    </source>
</evidence>
<keyword evidence="4 6" id="KW-1133">Transmembrane helix</keyword>
<accession>A0AAV8ZEA8</accession>
<feature type="transmembrane region" description="Helical" evidence="6">
    <location>
        <begin position="103"/>
        <end position="131"/>
    </location>
</feature>
<dbReference type="PANTHER" id="PTHR21324">
    <property type="entry name" value="FASTING-INDUCIBLE INTEGRAL MEMBRANE PROTEIN TM6P1-RELATED"/>
    <property type="match status" value="1"/>
</dbReference>
<organism evidence="8 9">
    <name type="scientific">Aromia moschata</name>
    <dbReference type="NCBI Taxonomy" id="1265417"/>
    <lineage>
        <taxon>Eukaryota</taxon>
        <taxon>Metazoa</taxon>
        <taxon>Ecdysozoa</taxon>
        <taxon>Arthropoda</taxon>
        <taxon>Hexapoda</taxon>
        <taxon>Insecta</taxon>
        <taxon>Pterygota</taxon>
        <taxon>Neoptera</taxon>
        <taxon>Endopterygota</taxon>
        <taxon>Coleoptera</taxon>
        <taxon>Polyphaga</taxon>
        <taxon>Cucujiformia</taxon>
        <taxon>Chrysomeloidea</taxon>
        <taxon>Cerambycidae</taxon>
        <taxon>Cerambycinae</taxon>
        <taxon>Callichromatini</taxon>
        <taxon>Aromia</taxon>
    </lineage>
</organism>
<evidence type="ECO:0000313" key="8">
    <source>
        <dbReference type="EMBL" id="KAJ8962321.1"/>
    </source>
</evidence>
<evidence type="ECO:0000256" key="3">
    <source>
        <dbReference type="ARBA" id="ARBA00022692"/>
    </source>
</evidence>
<feature type="non-terminal residue" evidence="8">
    <location>
        <position position="1"/>
    </location>
</feature>
<dbReference type="AlphaFoldDB" id="A0AAV8ZEA8"/>
<feature type="transmembrane region" description="Helical" evidence="6">
    <location>
        <begin position="67"/>
        <end position="96"/>
    </location>
</feature>
<dbReference type="Pfam" id="PF10277">
    <property type="entry name" value="Frag1"/>
    <property type="match status" value="1"/>
</dbReference>
<sequence length="192" mass="21657">FHSNLIKFFSFSVVALVYIRYRQVKELCEKNELKPVTKKLNKICLYLGFIACYGVVMVASFQETNVLVVHLMGAAMCFGLGTIYEVLQVSISVLLYPTFGDKLVIIFRGICAVICLITHGLTFAFGVAAWFQFTGTDITKWERKDGGYDLHLISVISEWILAIVTQLFLVSFAGEFRLVQFSEPTMSPREIA</sequence>
<gene>
    <name evidence="8" type="ORF">NQ318_018300</name>
</gene>
<dbReference type="InterPro" id="IPR019402">
    <property type="entry name" value="CWH43_N"/>
</dbReference>
<keyword evidence="5 6" id="KW-0472">Membrane</keyword>
<evidence type="ECO:0000256" key="6">
    <source>
        <dbReference type="SAM" id="Phobius"/>
    </source>
</evidence>
<feature type="transmembrane region" description="Helical" evidence="6">
    <location>
        <begin position="43"/>
        <end position="61"/>
    </location>
</feature>
<keyword evidence="3 6" id="KW-0812">Transmembrane</keyword>